<evidence type="ECO:0000313" key="10">
    <source>
        <dbReference type="Proteomes" id="UP001362899"/>
    </source>
</evidence>
<organism evidence="9 10">
    <name type="scientific">Starmerella bacillaris</name>
    <name type="common">Yeast</name>
    <name type="synonym">Candida zemplinina</name>
    <dbReference type="NCBI Taxonomy" id="1247836"/>
    <lineage>
        <taxon>Eukaryota</taxon>
        <taxon>Fungi</taxon>
        <taxon>Dikarya</taxon>
        <taxon>Ascomycota</taxon>
        <taxon>Saccharomycotina</taxon>
        <taxon>Dipodascomycetes</taxon>
        <taxon>Dipodascales</taxon>
        <taxon>Trichomonascaceae</taxon>
        <taxon>Starmerella</taxon>
    </lineage>
</organism>
<reference evidence="9 10" key="1">
    <citation type="journal article" date="2023" name="Elife">
        <title>Identification of key yeast species and microbe-microbe interactions impacting larval growth of Drosophila in the wild.</title>
        <authorList>
            <person name="Mure A."/>
            <person name="Sugiura Y."/>
            <person name="Maeda R."/>
            <person name="Honda K."/>
            <person name="Sakurai N."/>
            <person name="Takahashi Y."/>
            <person name="Watada M."/>
            <person name="Katoh T."/>
            <person name="Gotoh A."/>
            <person name="Gotoh Y."/>
            <person name="Taniguchi I."/>
            <person name="Nakamura K."/>
            <person name="Hayashi T."/>
            <person name="Katayama T."/>
            <person name="Uemura T."/>
            <person name="Hattori Y."/>
        </authorList>
    </citation>
    <scope>NUCLEOTIDE SEQUENCE [LARGE SCALE GENOMIC DNA]</scope>
    <source>
        <strain evidence="9 10">SB-73</strain>
    </source>
</reference>
<dbReference type="GO" id="GO:0000422">
    <property type="term" value="P:autophagy of mitochondrion"/>
    <property type="evidence" value="ECO:0007669"/>
    <property type="project" value="TreeGrafter"/>
</dbReference>
<dbReference type="PANTHER" id="PTHR28005">
    <property type="entry name" value="AUTOPHAGY-RELATED PROTEIN 17"/>
    <property type="match status" value="1"/>
</dbReference>
<comment type="function">
    <text evidence="6">Autophagy-specific protein that functions in response to autophagy-inducing signals as a scaffold to recruit other ATG proteins to organize preautophagosomal structure (PAS) formation. Modulates the timing and magnitude of the autophagy response, such as the size of the sequestering vesicles. Plays particularly a role in pexophagy and nucleophagy.</text>
</comment>
<dbReference type="GO" id="GO:0060090">
    <property type="term" value="F:molecular adaptor activity"/>
    <property type="evidence" value="ECO:0007669"/>
    <property type="project" value="TreeGrafter"/>
</dbReference>
<accession>A0AAV5RFS1</accession>
<dbReference type="GO" id="GO:1990316">
    <property type="term" value="C:Atg1/ULK1 kinase complex"/>
    <property type="evidence" value="ECO:0007669"/>
    <property type="project" value="TreeGrafter"/>
</dbReference>
<evidence type="ECO:0000256" key="6">
    <source>
        <dbReference type="RuleBase" id="RU368080"/>
    </source>
</evidence>
<dbReference type="Proteomes" id="UP001362899">
    <property type="component" value="Unassembled WGS sequence"/>
</dbReference>
<dbReference type="Pfam" id="PF04108">
    <property type="entry name" value="ATG17_like"/>
    <property type="match status" value="1"/>
</dbReference>
<name>A0AAV5RFS1_STABA</name>
<feature type="coiled-coil region" evidence="7">
    <location>
        <begin position="201"/>
        <end position="231"/>
    </location>
</feature>
<dbReference type="InterPro" id="IPR007240">
    <property type="entry name" value="Atg17"/>
</dbReference>
<dbReference type="InterPro" id="IPR045326">
    <property type="entry name" value="ATG17-like_dom"/>
</dbReference>
<dbReference type="GO" id="GO:0030295">
    <property type="term" value="F:protein kinase activator activity"/>
    <property type="evidence" value="ECO:0007669"/>
    <property type="project" value="TreeGrafter"/>
</dbReference>
<dbReference type="EMBL" id="BTGC01000003">
    <property type="protein sequence ID" value="GMM50339.1"/>
    <property type="molecule type" value="Genomic_DNA"/>
</dbReference>
<evidence type="ECO:0000256" key="1">
    <source>
        <dbReference type="ARBA" id="ARBA00006259"/>
    </source>
</evidence>
<gene>
    <name evidence="9" type="ORF">DASB73_012970</name>
</gene>
<feature type="domain" description="Autophagy protein ATG17-like" evidence="8">
    <location>
        <begin position="9"/>
        <end position="353"/>
    </location>
</feature>
<dbReference type="GO" id="GO:0034045">
    <property type="term" value="C:phagophore assembly site membrane"/>
    <property type="evidence" value="ECO:0007669"/>
    <property type="project" value="UniProtKB-SubCell"/>
</dbReference>
<comment type="similarity">
    <text evidence="1 6">Belongs to the ATG17 family.</text>
</comment>
<evidence type="ECO:0000259" key="8">
    <source>
        <dbReference type="Pfam" id="PF04108"/>
    </source>
</evidence>
<dbReference type="GO" id="GO:0034727">
    <property type="term" value="P:piecemeal microautophagy of the nucleus"/>
    <property type="evidence" value="ECO:0007669"/>
    <property type="project" value="TreeGrafter"/>
</dbReference>
<dbReference type="GO" id="GO:0000045">
    <property type="term" value="P:autophagosome assembly"/>
    <property type="evidence" value="ECO:0007669"/>
    <property type="project" value="TreeGrafter"/>
</dbReference>
<proteinExistence type="inferred from homology"/>
<evidence type="ECO:0000256" key="4">
    <source>
        <dbReference type="ARBA" id="ARBA00023006"/>
    </source>
</evidence>
<keyword evidence="5" id="KW-0472">Membrane</keyword>
<keyword evidence="3 6" id="KW-0963">Cytoplasm</keyword>
<dbReference type="PANTHER" id="PTHR28005:SF1">
    <property type="entry name" value="AUTOPHAGY-RELATED PROTEIN 17"/>
    <property type="match status" value="1"/>
</dbReference>
<evidence type="ECO:0000256" key="5">
    <source>
        <dbReference type="ARBA" id="ARBA00023136"/>
    </source>
</evidence>
<keyword evidence="10" id="KW-1185">Reference proteome</keyword>
<protein>
    <recommendedName>
        <fullName evidence="2 6">Autophagy-related protein 17</fullName>
    </recommendedName>
</protein>
<dbReference type="AlphaFoldDB" id="A0AAV5RFS1"/>
<keyword evidence="4 6" id="KW-0072">Autophagy</keyword>
<comment type="caution">
    <text evidence="9">The sequence shown here is derived from an EMBL/GenBank/DDBJ whole genome shotgun (WGS) entry which is preliminary data.</text>
</comment>
<evidence type="ECO:0000256" key="3">
    <source>
        <dbReference type="ARBA" id="ARBA00022490"/>
    </source>
</evidence>
<comment type="subcellular location">
    <subcellularLocation>
        <location evidence="6">Cytoplasm</location>
    </subcellularLocation>
    <subcellularLocation>
        <location evidence="6">Preautophagosomal structure membrane</location>
        <topology evidence="6">Peripheral membrane protein</topology>
    </subcellularLocation>
</comment>
<evidence type="ECO:0000256" key="7">
    <source>
        <dbReference type="SAM" id="Coils"/>
    </source>
</evidence>
<keyword evidence="7" id="KW-0175">Coiled coil</keyword>
<evidence type="ECO:0000313" key="9">
    <source>
        <dbReference type="EMBL" id="GMM50339.1"/>
    </source>
</evidence>
<evidence type="ECO:0000256" key="2">
    <source>
        <dbReference type="ARBA" id="ARBA00013806"/>
    </source>
</evidence>
<sequence length="381" mass="42565">MTSSSLAALREADSICSDANAFFAELKQLVEQCVVLWARILFLKTGLNTQFKTLETLSATVIQLAVSASDACALRIAALNTHRSRLEALLLELNNVNVHPALGGGSLGVFIHQESVSAINQHTQNMLISLKEQQSELSKVPKQLSSQLSILKRSRPNLPAVIENDSPKKLAKLSSRAGSVARNVTGILIELTAKYDETESLADNEDANDAQKQKLNELSELRSELRQRNKESYGLRHSLSATLDQFLEFHGHLDTFITESAQRTLREVESLNRECETILASSDPVIAELKALTEYYVLFRESYDALLAESTRRLQAEKRLGKFISSVNKSLHQFQEREHDLRTAFNSKHSEFLPPQLLDLLASSPPLFSIQFESENHPEIE</sequence>